<name>A0AAN8WQH0_HALRR</name>
<gene>
    <name evidence="2" type="ORF">SK128_013172</name>
</gene>
<protein>
    <submittedName>
        <fullName evidence="2">Uncharacterized protein</fullName>
    </submittedName>
</protein>
<reference evidence="2 3" key="1">
    <citation type="submission" date="2023-11" db="EMBL/GenBank/DDBJ databases">
        <title>Halocaridina rubra genome assembly.</title>
        <authorList>
            <person name="Smith C."/>
        </authorList>
    </citation>
    <scope>NUCLEOTIDE SEQUENCE [LARGE SCALE GENOMIC DNA]</scope>
    <source>
        <strain evidence="2">EP-1</strain>
        <tissue evidence="2">Whole</tissue>
    </source>
</reference>
<accession>A0AAN8WQH0</accession>
<evidence type="ECO:0000313" key="3">
    <source>
        <dbReference type="Proteomes" id="UP001381693"/>
    </source>
</evidence>
<comment type="caution">
    <text evidence="2">The sequence shown here is derived from an EMBL/GenBank/DDBJ whole genome shotgun (WGS) entry which is preliminary data.</text>
</comment>
<evidence type="ECO:0000256" key="1">
    <source>
        <dbReference type="SAM" id="MobiDB-lite"/>
    </source>
</evidence>
<sequence>RKFGRISLEAKLGNSQDCNLDMRDKLCTIASNKVCLLLTLVHSVTLEVVQMLPRIKRTRVVKRSKKDPRSGEDGIGKSSEAPGSPRQTETVTPVQGPFLPPPPVVRGRALTARDGRKELLRHLLRKKKPKKTPPLREPVVVRGKPLSFFEKMMVIHLYDDRRLMEKESLG</sequence>
<dbReference type="EMBL" id="JAXCGZ010016991">
    <property type="protein sequence ID" value="KAK7069242.1"/>
    <property type="molecule type" value="Genomic_DNA"/>
</dbReference>
<feature type="region of interest" description="Disordered" evidence="1">
    <location>
        <begin position="59"/>
        <end position="109"/>
    </location>
</feature>
<dbReference type="AlphaFoldDB" id="A0AAN8WQH0"/>
<dbReference type="Proteomes" id="UP001381693">
    <property type="component" value="Unassembled WGS sequence"/>
</dbReference>
<proteinExistence type="predicted"/>
<keyword evidence="3" id="KW-1185">Reference proteome</keyword>
<feature type="non-terminal residue" evidence="2">
    <location>
        <position position="1"/>
    </location>
</feature>
<organism evidence="2 3">
    <name type="scientific">Halocaridina rubra</name>
    <name type="common">Hawaiian red shrimp</name>
    <dbReference type="NCBI Taxonomy" id="373956"/>
    <lineage>
        <taxon>Eukaryota</taxon>
        <taxon>Metazoa</taxon>
        <taxon>Ecdysozoa</taxon>
        <taxon>Arthropoda</taxon>
        <taxon>Crustacea</taxon>
        <taxon>Multicrustacea</taxon>
        <taxon>Malacostraca</taxon>
        <taxon>Eumalacostraca</taxon>
        <taxon>Eucarida</taxon>
        <taxon>Decapoda</taxon>
        <taxon>Pleocyemata</taxon>
        <taxon>Caridea</taxon>
        <taxon>Atyoidea</taxon>
        <taxon>Atyidae</taxon>
        <taxon>Halocaridina</taxon>
    </lineage>
</organism>
<evidence type="ECO:0000313" key="2">
    <source>
        <dbReference type="EMBL" id="KAK7069242.1"/>
    </source>
</evidence>